<dbReference type="AlphaFoldDB" id="A0A1L9URG7"/>
<evidence type="ECO:0000313" key="3">
    <source>
        <dbReference type="Proteomes" id="UP000184499"/>
    </source>
</evidence>
<reference evidence="3" key="1">
    <citation type="journal article" date="2017" name="Genome Biol.">
        <title>Comparative genomics reveals high biological diversity and specific adaptations in the industrially and medically important fungal genus Aspergillus.</title>
        <authorList>
            <person name="de Vries R.P."/>
            <person name="Riley R."/>
            <person name="Wiebenga A."/>
            <person name="Aguilar-Osorio G."/>
            <person name="Amillis S."/>
            <person name="Uchima C.A."/>
            <person name="Anderluh G."/>
            <person name="Asadollahi M."/>
            <person name="Askin M."/>
            <person name="Barry K."/>
            <person name="Battaglia E."/>
            <person name="Bayram O."/>
            <person name="Benocci T."/>
            <person name="Braus-Stromeyer S.A."/>
            <person name="Caldana C."/>
            <person name="Canovas D."/>
            <person name="Cerqueira G.C."/>
            <person name="Chen F."/>
            <person name="Chen W."/>
            <person name="Choi C."/>
            <person name="Clum A."/>
            <person name="Dos Santos R.A."/>
            <person name="Damasio A.R."/>
            <person name="Diallinas G."/>
            <person name="Emri T."/>
            <person name="Fekete E."/>
            <person name="Flipphi M."/>
            <person name="Freyberg S."/>
            <person name="Gallo A."/>
            <person name="Gournas C."/>
            <person name="Habgood R."/>
            <person name="Hainaut M."/>
            <person name="Harispe M.L."/>
            <person name="Henrissat B."/>
            <person name="Hilden K.S."/>
            <person name="Hope R."/>
            <person name="Hossain A."/>
            <person name="Karabika E."/>
            <person name="Karaffa L."/>
            <person name="Karanyi Z."/>
            <person name="Krasevec N."/>
            <person name="Kuo A."/>
            <person name="Kusch H."/>
            <person name="LaButti K."/>
            <person name="Lagendijk E.L."/>
            <person name="Lapidus A."/>
            <person name="Levasseur A."/>
            <person name="Lindquist E."/>
            <person name="Lipzen A."/>
            <person name="Logrieco A.F."/>
            <person name="MacCabe A."/>
            <person name="Maekelae M.R."/>
            <person name="Malavazi I."/>
            <person name="Melin P."/>
            <person name="Meyer V."/>
            <person name="Mielnichuk N."/>
            <person name="Miskei M."/>
            <person name="Molnar A.P."/>
            <person name="Mule G."/>
            <person name="Ngan C.Y."/>
            <person name="Orejas M."/>
            <person name="Orosz E."/>
            <person name="Ouedraogo J.P."/>
            <person name="Overkamp K.M."/>
            <person name="Park H.-S."/>
            <person name="Perrone G."/>
            <person name="Piumi F."/>
            <person name="Punt P.J."/>
            <person name="Ram A.F."/>
            <person name="Ramon A."/>
            <person name="Rauscher S."/>
            <person name="Record E."/>
            <person name="Riano-Pachon D.M."/>
            <person name="Robert V."/>
            <person name="Roehrig J."/>
            <person name="Ruller R."/>
            <person name="Salamov A."/>
            <person name="Salih N.S."/>
            <person name="Samson R.A."/>
            <person name="Sandor E."/>
            <person name="Sanguinetti M."/>
            <person name="Schuetze T."/>
            <person name="Sepcic K."/>
            <person name="Shelest E."/>
            <person name="Sherlock G."/>
            <person name="Sophianopoulou V."/>
            <person name="Squina F.M."/>
            <person name="Sun H."/>
            <person name="Susca A."/>
            <person name="Todd R.B."/>
            <person name="Tsang A."/>
            <person name="Unkles S.E."/>
            <person name="van de Wiele N."/>
            <person name="van Rossen-Uffink D."/>
            <person name="Oliveira J.V."/>
            <person name="Vesth T.C."/>
            <person name="Visser J."/>
            <person name="Yu J.-H."/>
            <person name="Zhou M."/>
            <person name="Andersen M.R."/>
            <person name="Archer D.B."/>
            <person name="Baker S.E."/>
            <person name="Benoit I."/>
            <person name="Brakhage A.A."/>
            <person name="Braus G.H."/>
            <person name="Fischer R."/>
            <person name="Frisvad J.C."/>
            <person name="Goldman G.H."/>
            <person name="Houbraken J."/>
            <person name="Oakley B."/>
            <person name="Pocsi I."/>
            <person name="Scazzocchio C."/>
            <person name="Seiboth B."/>
            <person name="vanKuyk P.A."/>
            <person name="Wortman J."/>
            <person name="Dyer P.S."/>
            <person name="Grigoriev I.V."/>
        </authorList>
    </citation>
    <scope>NUCLEOTIDE SEQUENCE [LARGE SCALE GENOMIC DNA]</scope>
    <source>
        <strain evidence="3">CBS 101740 / IMI 381727 / IBT 21946</strain>
    </source>
</reference>
<accession>A0A1L9URG7</accession>
<evidence type="ECO:0000313" key="2">
    <source>
        <dbReference type="EMBL" id="OJJ74146.1"/>
    </source>
</evidence>
<name>A0A1L9URG7_ASPBC</name>
<proteinExistence type="predicted"/>
<dbReference type="Proteomes" id="UP000184499">
    <property type="component" value="Unassembled WGS sequence"/>
</dbReference>
<protein>
    <submittedName>
        <fullName evidence="2">Uncharacterized protein</fullName>
    </submittedName>
</protein>
<keyword evidence="3" id="KW-1185">Reference proteome</keyword>
<gene>
    <name evidence="2" type="ORF">ASPBRDRAFT_438536</name>
</gene>
<sequence length="165" mass="17995">MAPPRHSPTLHRAGNLDNAKGVSLFLLEKAFKCIILLHMTLRVIDRQQVPRDSGPQPSTQKAPGGSPALGGPTHGTSHFRMHRASSISLVIVCFCQAICILEMTHGMWTGFLSLYNIPDARCHLSTAPWHSRLFLLSGYLGTATTGKWQQGTSFGSDKSNGIHVH</sequence>
<dbReference type="RefSeq" id="XP_067481394.1">
    <property type="nucleotide sequence ID" value="XM_067625072.1"/>
</dbReference>
<dbReference type="GeneID" id="93577560"/>
<dbReference type="VEuPathDB" id="FungiDB:ASPBRDRAFT_438536"/>
<organism evidence="2 3">
    <name type="scientific">Aspergillus brasiliensis (strain CBS 101740 / IMI 381727 / IBT 21946)</name>
    <dbReference type="NCBI Taxonomy" id="767769"/>
    <lineage>
        <taxon>Eukaryota</taxon>
        <taxon>Fungi</taxon>
        <taxon>Dikarya</taxon>
        <taxon>Ascomycota</taxon>
        <taxon>Pezizomycotina</taxon>
        <taxon>Eurotiomycetes</taxon>
        <taxon>Eurotiomycetidae</taxon>
        <taxon>Eurotiales</taxon>
        <taxon>Aspergillaceae</taxon>
        <taxon>Aspergillus</taxon>
        <taxon>Aspergillus subgen. Circumdati</taxon>
    </lineage>
</organism>
<evidence type="ECO:0000256" key="1">
    <source>
        <dbReference type="SAM" id="MobiDB-lite"/>
    </source>
</evidence>
<dbReference type="EMBL" id="KV878681">
    <property type="protein sequence ID" value="OJJ74146.1"/>
    <property type="molecule type" value="Genomic_DNA"/>
</dbReference>
<feature type="region of interest" description="Disordered" evidence="1">
    <location>
        <begin position="48"/>
        <end position="75"/>
    </location>
</feature>